<keyword evidence="4" id="KW-0255">Endonuclease</keyword>
<keyword evidence="1" id="KW-0732">Signal</keyword>
<feature type="chain" id="PRO_5036217577" evidence="1">
    <location>
        <begin position="27"/>
        <end position="266"/>
    </location>
</feature>
<dbReference type="PROSITE" id="PS51257">
    <property type="entry name" value="PROKAR_LIPOPROTEIN"/>
    <property type="match status" value="1"/>
</dbReference>
<dbReference type="EMBL" id="JACHKF010000001">
    <property type="protein sequence ID" value="MBB6567813.1"/>
    <property type="molecule type" value="Genomic_DNA"/>
</dbReference>
<dbReference type="Pfam" id="PF03372">
    <property type="entry name" value="Exo_endo_phos"/>
    <property type="match status" value="1"/>
</dbReference>
<keyword evidence="3" id="KW-0378">Hydrolase</keyword>
<dbReference type="Gene3D" id="3.60.10.10">
    <property type="entry name" value="Endonuclease/exonuclease/phosphatase"/>
    <property type="match status" value="1"/>
</dbReference>
<dbReference type="AlphaFoldDB" id="A0A7Y4KVT3"/>
<dbReference type="GO" id="GO:0004527">
    <property type="term" value="F:exonuclease activity"/>
    <property type="evidence" value="ECO:0007669"/>
    <property type="project" value="UniProtKB-KW"/>
</dbReference>
<evidence type="ECO:0000313" key="5">
    <source>
        <dbReference type="Proteomes" id="UP000534306"/>
    </source>
</evidence>
<name>A0A7Y4KVT3_9ACTN</name>
<dbReference type="InterPro" id="IPR036691">
    <property type="entry name" value="Endo/exonu/phosph_ase_sf"/>
</dbReference>
<comment type="caution">
    <text evidence="4">The sequence shown here is derived from an EMBL/GenBank/DDBJ whole genome shotgun (WGS) entry which is preliminary data.</text>
</comment>
<sequence>MIRRLLAVAATAVAVAGCLTAAPAAAAYTFGNLSFNLCGNKCNDGRLAVADEVVDSIINRNARTATLQEVCAGQANRIRNQLASRDYQVVHVPTAHKCDDGSDYGIALVTRGTRDWHKVWSLPNPNGHEPRKMVCAMLSPQRFIACSTHIDFHGDGTRGAQVDKVADILAGYAAAGHPAFVGGDFNLTPTEDALDVMYRPAYGGGATGAHTEANGCCSRSGPATGDGGAKIDYVFMKAPAFTPNASSVVSTPNSDHKKLWTNMTLN</sequence>
<evidence type="ECO:0000259" key="2">
    <source>
        <dbReference type="Pfam" id="PF03372"/>
    </source>
</evidence>
<dbReference type="RefSeq" id="WP_171671356.1">
    <property type="nucleotide sequence ID" value="NZ_BAAAGT010000003.1"/>
</dbReference>
<gene>
    <name evidence="3" type="ORF">HNR71_003450</name>
    <name evidence="4" type="ORF">HPO96_04970</name>
</gene>
<dbReference type="InterPro" id="IPR005135">
    <property type="entry name" value="Endo/exonuclease/phosphatase"/>
</dbReference>
<evidence type="ECO:0000313" key="4">
    <source>
        <dbReference type="EMBL" id="NOL39592.1"/>
    </source>
</evidence>
<keyword evidence="5" id="KW-1185">Reference proteome</keyword>
<feature type="domain" description="Endonuclease/exonuclease/phosphatase" evidence="2">
    <location>
        <begin position="33"/>
        <end position="256"/>
    </location>
</feature>
<reference evidence="4 5" key="1">
    <citation type="submission" date="2020-05" db="EMBL/GenBank/DDBJ databases">
        <title>Genome sequence of Kribbella sandramycini ATCC 39419.</title>
        <authorList>
            <person name="Maclea K.S."/>
            <person name="Fair J.L."/>
        </authorList>
    </citation>
    <scope>NUCLEOTIDE SEQUENCE [LARGE SCALE GENOMIC DNA]</scope>
    <source>
        <strain evidence="4 5">ATCC 39419</strain>
    </source>
</reference>
<dbReference type="Proteomes" id="UP000534306">
    <property type="component" value="Unassembled WGS sequence"/>
</dbReference>
<evidence type="ECO:0000313" key="3">
    <source>
        <dbReference type="EMBL" id="MBB6567813.1"/>
    </source>
</evidence>
<organism evidence="4 5">
    <name type="scientific">Kribbella sandramycini</name>
    <dbReference type="NCBI Taxonomy" id="60450"/>
    <lineage>
        <taxon>Bacteria</taxon>
        <taxon>Bacillati</taxon>
        <taxon>Actinomycetota</taxon>
        <taxon>Actinomycetes</taxon>
        <taxon>Propionibacteriales</taxon>
        <taxon>Kribbellaceae</taxon>
        <taxon>Kribbella</taxon>
    </lineage>
</organism>
<evidence type="ECO:0000256" key="1">
    <source>
        <dbReference type="SAM" id="SignalP"/>
    </source>
</evidence>
<proteinExistence type="predicted"/>
<keyword evidence="4" id="KW-0269">Exonuclease</keyword>
<keyword evidence="4" id="KW-0540">Nuclease</keyword>
<accession>A0A7Y4KVT3</accession>
<dbReference type="Proteomes" id="UP000553957">
    <property type="component" value="Unassembled WGS sequence"/>
</dbReference>
<evidence type="ECO:0000313" key="6">
    <source>
        <dbReference type="Proteomes" id="UP000553957"/>
    </source>
</evidence>
<feature type="signal peptide" evidence="1">
    <location>
        <begin position="1"/>
        <end position="26"/>
    </location>
</feature>
<reference evidence="3 6" key="2">
    <citation type="submission" date="2020-08" db="EMBL/GenBank/DDBJ databases">
        <title>Sequencing the genomes of 1000 actinobacteria strains.</title>
        <authorList>
            <person name="Klenk H.-P."/>
        </authorList>
    </citation>
    <scope>NUCLEOTIDE SEQUENCE [LARGE SCALE GENOMIC DNA]</scope>
    <source>
        <strain evidence="3 6">DSM 15626</strain>
    </source>
</reference>
<dbReference type="GO" id="GO:0004519">
    <property type="term" value="F:endonuclease activity"/>
    <property type="evidence" value="ECO:0007669"/>
    <property type="project" value="UniProtKB-KW"/>
</dbReference>
<protein>
    <submittedName>
        <fullName evidence="3">Endonuclease/exonuclease/phosphatase family metal-dependent hydrolase</fullName>
    </submittedName>
    <submittedName>
        <fullName evidence="4">Endonuclease/exonuclease/phosphatase family protein</fullName>
    </submittedName>
</protein>
<dbReference type="SUPFAM" id="SSF56219">
    <property type="entry name" value="DNase I-like"/>
    <property type="match status" value="1"/>
</dbReference>
<dbReference type="EMBL" id="JABJRC010000001">
    <property type="protein sequence ID" value="NOL39592.1"/>
    <property type="molecule type" value="Genomic_DNA"/>
</dbReference>